<feature type="domain" description="C-type lectin" evidence="2">
    <location>
        <begin position="170"/>
        <end position="305"/>
    </location>
</feature>
<reference evidence="3" key="1">
    <citation type="submission" date="2020-05" db="EMBL/GenBank/DDBJ databases">
        <authorList>
            <person name="Chiriac C."/>
            <person name="Salcher M."/>
            <person name="Ghai R."/>
            <person name="Kavagutti S V."/>
        </authorList>
    </citation>
    <scope>NUCLEOTIDE SEQUENCE</scope>
</reference>
<dbReference type="Pfam" id="PF00059">
    <property type="entry name" value="Lectin_C"/>
    <property type="match status" value="1"/>
</dbReference>
<evidence type="ECO:0000313" key="3">
    <source>
        <dbReference type="EMBL" id="CAB4997800.1"/>
    </source>
</evidence>
<feature type="region of interest" description="Disordered" evidence="1">
    <location>
        <begin position="492"/>
        <end position="515"/>
    </location>
</feature>
<dbReference type="Gene3D" id="3.10.100.10">
    <property type="entry name" value="Mannose-Binding Protein A, subunit A"/>
    <property type="match status" value="1"/>
</dbReference>
<evidence type="ECO:0000259" key="2">
    <source>
        <dbReference type="PROSITE" id="PS50041"/>
    </source>
</evidence>
<dbReference type="InterPro" id="IPR016187">
    <property type="entry name" value="CTDL_fold"/>
</dbReference>
<organism evidence="3">
    <name type="scientific">freshwater metagenome</name>
    <dbReference type="NCBI Taxonomy" id="449393"/>
    <lineage>
        <taxon>unclassified sequences</taxon>
        <taxon>metagenomes</taxon>
        <taxon>ecological metagenomes</taxon>
    </lineage>
</organism>
<accession>A0A6J7NWF3</accession>
<evidence type="ECO:0000256" key="1">
    <source>
        <dbReference type="SAM" id="MobiDB-lite"/>
    </source>
</evidence>
<dbReference type="AlphaFoldDB" id="A0A6J7NWF3"/>
<sequence>MTGTTSMTTTSGYAEFTNLTLTASAGTYTLTFASSGLTSVTSASVTITVTAAAVTAPTSTCVTTSATTALSGISVGGLADGSTYLVSVALVNAPSGGNLQITSNTGVAAKFGYSVAINTNFTTTVFTGLLADVNAVLATLRYVGGSANVSSTSVKVTASLENASYVLNAVNGHFYYLNTTLLNYNTTTTGARDAAKAMSYQGQTGYVATITSTAENTFISTNIASAENIWIGATDDLVEGTWKWDTNGGSPEAGKRFWTGTSTGSKYTADGIDFASWSSGEPNNSGNEDYALTNWGGIGRATWNDCPATGCGAGRQSVVEFGTNAADNGFAVGATTYSYANMTLCGPATKLATTTSAAGSVSGVAFTTQPVVTIQDASSNTVTNSTATVTATVSAGGTLIGTTTATAVNGVATFSNLGITAGSASYTITYSSGALTSTSHSITVSPTINGGPGVFSSITGTSVMYGSGGAGRKGSAYGGYYATNGTLTLSGTDSSLPTDAPANSGRGGQDRASGSGGYTAGGSGIVVLKYADSFAALTVGSGLTSTSTTSGGYRIYSFTAGTGTVTVPSGGITNVEYLIVGGGASGNRGYDGQYYGLGGGGGGVTTATGFSAPGGAYTIVVGAGGSGCSSCSPIGSAQGNDGANSSVTNVSSGSSFSATGGVRGAITSTTSDVGGTSGTGTRGGVAYTFSGGDGGANGNASNGAGGGGGGGAGGVPDNAVPAQSCATGGTCIVGDTGPGGGVVFYVQASGGTFTSTGSDCNTACKYFEAAPRGWGDGITVAAGETTGSSTVDPILKWCSNTTSLRNANTKTAIGDGRPNTTTSTNSVAACTSGAIYHADLYAGGTKTDWHLPSKDELNQMCKWQRGNAWVSDATVCTAGTLNSGTGASAMGFQTRYWSSTELDATYAWYQIFAQNSDLKTVTTTYVRPVRAFG</sequence>
<dbReference type="EMBL" id="CAFBOV010000106">
    <property type="protein sequence ID" value="CAB4997800.1"/>
    <property type="molecule type" value="Genomic_DNA"/>
</dbReference>
<dbReference type="PROSITE" id="PS50041">
    <property type="entry name" value="C_TYPE_LECTIN_2"/>
    <property type="match status" value="1"/>
</dbReference>
<dbReference type="InterPro" id="IPR001304">
    <property type="entry name" value="C-type_lectin-like"/>
</dbReference>
<dbReference type="InterPro" id="IPR016186">
    <property type="entry name" value="C-type_lectin-like/link_sf"/>
</dbReference>
<proteinExistence type="predicted"/>
<gene>
    <name evidence="3" type="ORF">UFOPK4020_00643</name>
</gene>
<dbReference type="SUPFAM" id="SSF56436">
    <property type="entry name" value="C-type lectin-like"/>
    <property type="match status" value="1"/>
</dbReference>
<name>A0A6J7NWF3_9ZZZZ</name>
<protein>
    <submittedName>
        <fullName evidence="3">Unannotated protein</fullName>
    </submittedName>
</protein>